<name>A0A1E7DUI2_9BACI</name>
<dbReference type="PANTHER" id="PTHR44068">
    <property type="entry name" value="ZGC:194242"/>
    <property type="match status" value="1"/>
</dbReference>
<dbReference type="Proteomes" id="UP000095658">
    <property type="component" value="Unassembled WGS sequence"/>
</dbReference>
<gene>
    <name evidence="3" type="ORF">BA724_00245</name>
</gene>
<accession>A0A1E7DUI2</accession>
<keyword evidence="4" id="KW-1185">Reference proteome</keyword>
<evidence type="ECO:0000256" key="1">
    <source>
        <dbReference type="ARBA" id="ARBA00022679"/>
    </source>
</evidence>
<feature type="domain" description="Methyltransferase type 11" evidence="2">
    <location>
        <begin position="49"/>
        <end position="148"/>
    </location>
</feature>
<dbReference type="Gene3D" id="3.40.50.150">
    <property type="entry name" value="Vaccinia Virus protein VP39"/>
    <property type="match status" value="1"/>
</dbReference>
<dbReference type="InterPro" id="IPR029063">
    <property type="entry name" value="SAM-dependent_MTases_sf"/>
</dbReference>
<sequence length="203" mass="22990">MLDRWLGKQLSKPRGIFSTLIGAYMAIGNHKENLGTIKQMNIQENDYLLEIGIGNGTMINHIAKNNKPKKICGIDISTPMVREAKKMNRSLVRNNIVDIRKGSVGKIPYQDSSFSKVFTVHTIYFWPDVQKGINEINRVLSPNGTIFITFTLREQLKKMKRTSDFKSVDPVEIEQLLVNNGFGDVRINSQNSICYISAQKLSV</sequence>
<protein>
    <recommendedName>
        <fullName evidence="2">Methyltransferase type 11 domain-containing protein</fullName>
    </recommendedName>
</protein>
<dbReference type="GO" id="GO:0003838">
    <property type="term" value="F:sterol 24-C-methyltransferase activity"/>
    <property type="evidence" value="ECO:0007669"/>
    <property type="project" value="TreeGrafter"/>
</dbReference>
<dbReference type="PANTHER" id="PTHR44068:SF1">
    <property type="entry name" value="HYPOTHETICAL LOC100005854"/>
    <property type="match status" value="1"/>
</dbReference>
<dbReference type="STRING" id="1714016.BA724_00245"/>
<evidence type="ECO:0000313" key="4">
    <source>
        <dbReference type="Proteomes" id="UP000095658"/>
    </source>
</evidence>
<dbReference type="GO" id="GO:0016126">
    <property type="term" value="P:sterol biosynthetic process"/>
    <property type="evidence" value="ECO:0007669"/>
    <property type="project" value="TreeGrafter"/>
</dbReference>
<reference evidence="3 4" key="1">
    <citation type="submission" date="2016-06" db="EMBL/GenBank/DDBJ databases">
        <title>Domibacillus iocasae genome sequencing.</title>
        <authorList>
            <person name="Verma A."/>
            <person name="Pal Y."/>
            <person name="Ojha A.K."/>
            <person name="Krishnamurthi S."/>
        </authorList>
    </citation>
    <scope>NUCLEOTIDE SEQUENCE [LARGE SCALE GENOMIC DNA]</scope>
    <source>
        <strain evidence="3 4">DSM 29979</strain>
    </source>
</reference>
<evidence type="ECO:0000259" key="2">
    <source>
        <dbReference type="Pfam" id="PF08241"/>
    </source>
</evidence>
<dbReference type="CDD" id="cd02440">
    <property type="entry name" value="AdoMet_MTases"/>
    <property type="match status" value="1"/>
</dbReference>
<dbReference type="InterPro" id="IPR013216">
    <property type="entry name" value="Methyltransf_11"/>
</dbReference>
<dbReference type="SUPFAM" id="SSF53335">
    <property type="entry name" value="S-adenosyl-L-methionine-dependent methyltransferases"/>
    <property type="match status" value="1"/>
</dbReference>
<dbReference type="AlphaFoldDB" id="A0A1E7DUI2"/>
<dbReference type="EMBL" id="MAMP01000001">
    <property type="protein sequence ID" value="OES46732.1"/>
    <property type="molecule type" value="Genomic_DNA"/>
</dbReference>
<comment type="caution">
    <text evidence="3">The sequence shown here is derived from an EMBL/GenBank/DDBJ whole genome shotgun (WGS) entry which is preliminary data.</text>
</comment>
<dbReference type="InterPro" id="IPR050447">
    <property type="entry name" value="Erg6_SMT_methyltransf"/>
</dbReference>
<evidence type="ECO:0000313" key="3">
    <source>
        <dbReference type="EMBL" id="OES46732.1"/>
    </source>
</evidence>
<proteinExistence type="predicted"/>
<organism evidence="3 4">
    <name type="scientific">Domibacillus iocasae</name>
    <dbReference type="NCBI Taxonomy" id="1714016"/>
    <lineage>
        <taxon>Bacteria</taxon>
        <taxon>Bacillati</taxon>
        <taxon>Bacillota</taxon>
        <taxon>Bacilli</taxon>
        <taxon>Bacillales</taxon>
        <taxon>Bacillaceae</taxon>
        <taxon>Domibacillus</taxon>
    </lineage>
</organism>
<keyword evidence="1" id="KW-0808">Transferase</keyword>
<dbReference type="Pfam" id="PF08241">
    <property type="entry name" value="Methyltransf_11"/>
    <property type="match status" value="1"/>
</dbReference>